<dbReference type="Gene3D" id="2.60.40.150">
    <property type="entry name" value="C2 domain"/>
    <property type="match status" value="1"/>
</dbReference>
<reference evidence="8" key="2">
    <citation type="submission" date="2012-11" db="EMBL/GenBank/DDBJ databases">
        <authorList>
            <person name="Kuo A."/>
            <person name="Curtis B.A."/>
            <person name="Tanifuji G."/>
            <person name="Burki F."/>
            <person name="Gruber A."/>
            <person name="Irimia M."/>
            <person name="Maruyama S."/>
            <person name="Arias M.C."/>
            <person name="Ball S.G."/>
            <person name="Gile G.H."/>
            <person name="Hirakawa Y."/>
            <person name="Hopkins J.F."/>
            <person name="Rensing S.A."/>
            <person name="Schmutz J."/>
            <person name="Symeonidi A."/>
            <person name="Elias M."/>
            <person name="Eveleigh R.J."/>
            <person name="Herman E.K."/>
            <person name="Klute M.J."/>
            <person name="Nakayama T."/>
            <person name="Obornik M."/>
            <person name="Reyes-Prieto A."/>
            <person name="Armbrust E.V."/>
            <person name="Aves S.J."/>
            <person name="Beiko R.G."/>
            <person name="Coutinho P."/>
            <person name="Dacks J.B."/>
            <person name="Durnford D.G."/>
            <person name="Fast N.M."/>
            <person name="Green B.R."/>
            <person name="Grisdale C."/>
            <person name="Hempe F."/>
            <person name="Henrissat B."/>
            <person name="Hoppner M.P."/>
            <person name="Ishida K.-I."/>
            <person name="Kim E."/>
            <person name="Koreny L."/>
            <person name="Kroth P.G."/>
            <person name="Liu Y."/>
            <person name="Malik S.-B."/>
            <person name="Maier U.G."/>
            <person name="McRose D."/>
            <person name="Mock T."/>
            <person name="Neilson J.A."/>
            <person name="Onodera N.T."/>
            <person name="Poole A.M."/>
            <person name="Pritham E.J."/>
            <person name="Richards T.A."/>
            <person name="Rocap G."/>
            <person name="Roy S.W."/>
            <person name="Sarai C."/>
            <person name="Schaack S."/>
            <person name="Shirato S."/>
            <person name="Slamovits C.H."/>
            <person name="Spencer D.F."/>
            <person name="Suzuki S."/>
            <person name="Worden A.Z."/>
            <person name="Zauner S."/>
            <person name="Barry K."/>
            <person name="Bell C."/>
            <person name="Bharti A.K."/>
            <person name="Crow J.A."/>
            <person name="Grimwood J."/>
            <person name="Kramer R."/>
            <person name="Lindquist E."/>
            <person name="Lucas S."/>
            <person name="Salamov A."/>
            <person name="McFadden G.I."/>
            <person name="Lane C.E."/>
            <person name="Keeling P.J."/>
            <person name="Gray M.W."/>
            <person name="Grigoriev I.V."/>
            <person name="Archibald J.M."/>
        </authorList>
    </citation>
    <scope>NUCLEOTIDE SEQUENCE</scope>
    <source>
        <strain evidence="8">CCMP2712</strain>
    </source>
</reference>
<dbReference type="PROSITE" id="PS50004">
    <property type="entry name" value="C2"/>
    <property type="match status" value="1"/>
</dbReference>
<feature type="compositionally biased region" description="Basic and acidic residues" evidence="3">
    <location>
        <begin position="185"/>
        <end position="200"/>
    </location>
</feature>
<dbReference type="GO" id="GO:0005509">
    <property type="term" value="F:calcium ion binding"/>
    <property type="evidence" value="ECO:0007669"/>
    <property type="project" value="TreeGrafter"/>
</dbReference>
<dbReference type="EMBL" id="JH993070">
    <property type="protein sequence ID" value="EKX36639.1"/>
    <property type="molecule type" value="Genomic_DNA"/>
</dbReference>
<evidence type="ECO:0000313" key="7">
    <source>
        <dbReference type="EnsemblProtists" id="EKX36639"/>
    </source>
</evidence>
<dbReference type="RefSeq" id="XP_005823619.1">
    <property type="nucleotide sequence ID" value="XM_005823562.1"/>
</dbReference>
<dbReference type="CDD" id="cd00030">
    <property type="entry name" value="C2"/>
    <property type="match status" value="1"/>
</dbReference>
<dbReference type="HOGENOM" id="CLU_364668_0_0_1"/>
<sequence>MKCYRDSPKYPTMAIDDNASTDRSSLHNSWVMLEQSIHSEQDKQAESMDASQLKEAMQRREKARSKVMNALKKAGATPSTIRQVSQAMERRTLTPRSIDFADSLPPLDQPPAWRGEEEVRKVGLGCTLEMDINGFYWISSVLPGGQGSTLLSIDGVPIRNMPLHDIRLLSSGPAGSSVTLRYRPPGRDPNHPASEKTVTRREFQRLSALGMLGQREDGREAKHSSSPESSWMQRMLKNFFGSKEAVASDRATFPQRRREGGDEGADRMSSYLWRGSAGESTSDKIVNLVSLSNNMQTQEKLYQPPLSDRLSLSERIAAAAHRGYNGAMLAQEDVDHVDLEMDRQDLKEKLDELDEAMRNLTRPRDQQAPREDEVQAVASKQVPLPAQEDAHESQQEQKPVFVQFDLVALTSIPSQVQEKFVLMLSWDGVEHPEYVTSPKSAQSDLRINENFVFLLYGLHGLGSMHVDVCTYDAASQSTVVCGTSEIPCAFFDRVLSQAEREAHQSFDITEDTMPSTASCQLEVRAKLLGDHVLPEPSRSPVEKGLPPSVPQTPCDDARAQEDRVLKLGNAPFHLRLISAKDLPKVDITTGLCDPYVKLSLGSILHKSTVKHKNRNPVWNEEYFFSFLDSDDAPSKLHIEVWDWNQVVQHSLIGSAVVDLEEIVLDAKGRSEQTWVPLELKVHGKTRVSSFVCVQFKSEDAEETSNSRDCKIPDSPSSKLPEVRKWRWCARESDEKQGWKEYWSRSKNKPYYKNKHTGQTCWHLPVE</sequence>
<dbReference type="PaxDb" id="55529-EKX36639"/>
<dbReference type="GeneID" id="17293381"/>
<name>L1IL56_GUITC</name>
<dbReference type="PRINTS" id="PR00360">
    <property type="entry name" value="C2DOMAIN"/>
</dbReference>
<evidence type="ECO:0000259" key="4">
    <source>
        <dbReference type="PROSITE" id="PS50004"/>
    </source>
</evidence>
<feature type="region of interest" description="Disordered" evidence="3">
    <location>
        <begin position="359"/>
        <end position="380"/>
    </location>
</feature>
<proteinExistence type="predicted"/>
<dbReference type="InterPro" id="IPR000008">
    <property type="entry name" value="C2_dom"/>
</dbReference>
<accession>L1IL56</accession>
<dbReference type="SMART" id="SM00239">
    <property type="entry name" value="C2"/>
    <property type="match status" value="1"/>
</dbReference>
<dbReference type="Proteomes" id="UP000011087">
    <property type="component" value="Unassembled WGS sequence"/>
</dbReference>
<dbReference type="SUPFAM" id="SSF51045">
    <property type="entry name" value="WW domain"/>
    <property type="match status" value="1"/>
</dbReference>
<dbReference type="PROSITE" id="PS01159">
    <property type="entry name" value="WW_DOMAIN_1"/>
    <property type="match status" value="1"/>
</dbReference>
<dbReference type="eggNOG" id="KOG1032">
    <property type="taxonomic scope" value="Eukaryota"/>
</dbReference>
<dbReference type="InterPro" id="IPR001202">
    <property type="entry name" value="WW_dom"/>
</dbReference>
<reference evidence="6 8" key="1">
    <citation type="journal article" date="2012" name="Nature">
        <title>Algal genomes reveal evolutionary mosaicism and the fate of nucleomorphs.</title>
        <authorList>
            <consortium name="DOE Joint Genome Institute"/>
            <person name="Curtis B.A."/>
            <person name="Tanifuji G."/>
            <person name="Burki F."/>
            <person name="Gruber A."/>
            <person name="Irimia M."/>
            <person name="Maruyama S."/>
            <person name="Arias M.C."/>
            <person name="Ball S.G."/>
            <person name="Gile G.H."/>
            <person name="Hirakawa Y."/>
            <person name="Hopkins J.F."/>
            <person name="Kuo A."/>
            <person name="Rensing S.A."/>
            <person name="Schmutz J."/>
            <person name="Symeonidi A."/>
            <person name="Elias M."/>
            <person name="Eveleigh R.J."/>
            <person name="Herman E.K."/>
            <person name="Klute M.J."/>
            <person name="Nakayama T."/>
            <person name="Obornik M."/>
            <person name="Reyes-Prieto A."/>
            <person name="Armbrust E.V."/>
            <person name="Aves S.J."/>
            <person name="Beiko R.G."/>
            <person name="Coutinho P."/>
            <person name="Dacks J.B."/>
            <person name="Durnford D.G."/>
            <person name="Fast N.M."/>
            <person name="Green B.R."/>
            <person name="Grisdale C.J."/>
            <person name="Hempel F."/>
            <person name="Henrissat B."/>
            <person name="Hoppner M.P."/>
            <person name="Ishida K."/>
            <person name="Kim E."/>
            <person name="Koreny L."/>
            <person name="Kroth P.G."/>
            <person name="Liu Y."/>
            <person name="Malik S.B."/>
            <person name="Maier U.G."/>
            <person name="McRose D."/>
            <person name="Mock T."/>
            <person name="Neilson J.A."/>
            <person name="Onodera N.T."/>
            <person name="Poole A.M."/>
            <person name="Pritham E.J."/>
            <person name="Richards T.A."/>
            <person name="Rocap G."/>
            <person name="Roy S.W."/>
            <person name="Sarai C."/>
            <person name="Schaack S."/>
            <person name="Shirato S."/>
            <person name="Slamovits C.H."/>
            <person name="Spencer D.F."/>
            <person name="Suzuki S."/>
            <person name="Worden A.Z."/>
            <person name="Zauner S."/>
            <person name="Barry K."/>
            <person name="Bell C."/>
            <person name="Bharti A.K."/>
            <person name="Crow J.A."/>
            <person name="Grimwood J."/>
            <person name="Kramer R."/>
            <person name="Lindquist E."/>
            <person name="Lucas S."/>
            <person name="Salamov A."/>
            <person name="McFadden G.I."/>
            <person name="Lane C.E."/>
            <person name="Keeling P.J."/>
            <person name="Gray M.W."/>
            <person name="Grigoriev I.V."/>
            <person name="Archibald J.M."/>
        </authorList>
    </citation>
    <scope>NUCLEOTIDE SEQUENCE</scope>
    <source>
        <strain evidence="6 8">CCMP2712</strain>
    </source>
</reference>
<organism evidence="6">
    <name type="scientific">Guillardia theta (strain CCMP2712)</name>
    <name type="common">Cryptophyte</name>
    <dbReference type="NCBI Taxonomy" id="905079"/>
    <lineage>
        <taxon>Eukaryota</taxon>
        <taxon>Cryptophyceae</taxon>
        <taxon>Pyrenomonadales</taxon>
        <taxon>Geminigeraceae</taxon>
        <taxon>Guillardia</taxon>
    </lineage>
</organism>
<dbReference type="SUPFAM" id="SSF50156">
    <property type="entry name" value="PDZ domain-like"/>
    <property type="match status" value="1"/>
</dbReference>
<feature type="region of interest" description="Disordered" evidence="3">
    <location>
        <begin position="180"/>
        <end position="200"/>
    </location>
</feature>
<dbReference type="OrthoDB" id="67700at2759"/>
<keyword evidence="8" id="KW-1185">Reference proteome</keyword>
<evidence type="ECO:0000259" key="5">
    <source>
        <dbReference type="PROSITE" id="PS50020"/>
    </source>
</evidence>
<dbReference type="Gene3D" id="2.20.70.10">
    <property type="match status" value="1"/>
</dbReference>
<dbReference type="PANTHER" id="PTHR45911:SF4">
    <property type="entry name" value="MULTIPLE C2 AND TRANSMEMBRANE DOMAIN-CONTAINING PROTEIN"/>
    <property type="match status" value="1"/>
</dbReference>
<evidence type="ECO:0000256" key="2">
    <source>
        <dbReference type="ARBA" id="ARBA00022837"/>
    </source>
</evidence>
<dbReference type="InterPro" id="IPR035892">
    <property type="entry name" value="C2_domain_sf"/>
</dbReference>
<evidence type="ECO:0000313" key="6">
    <source>
        <dbReference type="EMBL" id="EKX36639.1"/>
    </source>
</evidence>
<feature type="compositionally biased region" description="Basic and acidic residues" evidence="3">
    <location>
        <begin position="256"/>
        <end position="266"/>
    </location>
</feature>
<evidence type="ECO:0000256" key="1">
    <source>
        <dbReference type="ARBA" id="ARBA00022723"/>
    </source>
</evidence>
<feature type="region of interest" description="Disordered" evidence="3">
    <location>
        <begin position="1"/>
        <end position="22"/>
    </location>
</feature>
<feature type="domain" description="C2" evidence="4">
    <location>
        <begin position="553"/>
        <end position="675"/>
    </location>
</feature>
<evidence type="ECO:0000256" key="3">
    <source>
        <dbReference type="SAM" id="MobiDB-lite"/>
    </source>
</evidence>
<dbReference type="KEGG" id="gtt:GUITHDRAFT_145596"/>
<reference evidence="7" key="3">
    <citation type="submission" date="2015-06" db="UniProtKB">
        <authorList>
            <consortium name="EnsemblProtists"/>
        </authorList>
    </citation>
    <scope>IDENTIFICATION</scope>
</reference>
<dbReference type="Pfam" id="PF00397">
    <property type="entry name" value="WW"/>
    <property type="match status" value="1"/>
</dbReference>
<dbReference type="SUPFAM" id="SSF49562">
    <property type="entry name" value="C2 domain (Calcium/lipid-binding domain, CaLB)"/>
    <property type="match status" value="1"/>
</dbReference>
<dbReference type="AlphaFoldDB" id="L1IL56"/>
<feature type="compositionally biased region" description="Basic and acidic residues" evidence="3">
    <location>
        <begin position="362"/>
        <end position="373"/>
    </location>
</feature>
<feature type="region of interest" description="Disordered" evidence="3">
    <location>
        <begin position="247"/>
        <end position="266"/>
    </location>
</feature>
<keyword evidence="2" id="KW-0106">Calcium</keyword>
<evidence type="ECO:0008006" key="9">
    <source>
        <dbReference type="Google" id="ProtNLM"/>
    </source>
</evidence>
<gene>
    <name evidence="6" type="ORF">GUITHDRAFT_145596</name>
</gene>
<dbReference type="Pfam" id="PF00168">
    <property type="entry name" value="C2"/>
    <property type="match status" value="1"/>
</dbReference>
<keyword evidence="1" id="KW-0479">Metal-binding</keyword>
<dbReference type="PANTHER" id="PTHR45911">
    <property type="entry name" value="C2 DOMAIN-CONTAINING PROTEIN"/>
    <property type="match status" value="1"/>
</dbReference>
<dbReference type="CDD" id="cd00201">
    <property type="entry name" value="WW"/>
    <property type="match status" value="1"/>
</dbReference>
<dbReference type="GO" id="GO:0016020">
    <property type="term" value="C:membrane"/>
    <property type="evidence" value="ECO:0007669"/>
    <property type="project" value="TreeGrafter"/>
</dbReference>
<feature type="domain" description="WW" evidence="5">
    <location>
        <begin position="732"/>
        <end position="766"/>
    </location>
</feature>
<dbReference type="InterPro" id="IPR036034">
    <property type="entry name" value="PDZ_sf"/>
</dbReference>
<protein>
    <recommendedName>
        <fullName evidence="9">WW domain-containing protein</fullName>
    </recommendedName>
</protein>
<dbReference type="SMART" id="SM00456">
    <property type="entry name" value="WW"/>
    <property type="match status" value="1"/>
</dbReference>
<dbReference type="EnsemblProtists" id="EKX36639">
    <property type="protein sequence ID" value="EKX36639"/>
    <property type="gene ID" value="GUITHDRAFT_145596"/>
</dbReference>
<dbReference type="PROSITE" id="PS50020">
    <property type="entry name" value="WW_DOMAIN_2"/>
    <property type="match status" value="1"/>
</dbReference>
<dbReference type="InterPro" id="IPR036020">
    <property type="entry name" value="WW_dom_sf"/>
</dbReference>
<evidence type="ECO:0000313" key="8">
    <source>
        <dbReference type="Proteomes" id="UP000011087"/>
    </source>
</evidence>